<dbReference type="Gene3D" id="1.25.40.390">
    <property type="match status" value="1"/>
</dbReference>
<organism evidence="9 10">
    <name type="scientific">Pedobacter westerhofensis</name>
    <dbReference type="NCBI Taxonomy" id="425512"/>
    <lineage>
        <taxon>Bacteria</taxon>
        <taxon>Pseudomonadati</taxon>
        <taxon>Bacteroidota</taxon>
        <taxon>Sphingobacteriia</taxon>
        <taxon>Sphingobacteriales</taxon>
        <taxon>Sphingobacteriaceae</taxon>
        <taxon>Pedobacter</taxon>
    </lineage>
</organism>
<gene>
    <name evidence="9" type="ORF">SAMN06265348_101179</name>
</gene>
<accession>A0A521AGJ0</accession>
<comment type="subcellular location">
    <subcellularLocation>
        <location evidence="1">Cell outer membrane</location>
    </subcellularLocation>
</comment>
<keyword evidence="5" id="KW-0998">Cell outer membrane</keyword>
<evidence type="ECO:0000259" key="7">
    <source>
        <dbReference type="Pfam" id="PF07980"/>
    </source>
</evidence>
<reference evidence="9 10" key="1">
    <citation type="submission" date="2017-05" db="EMBL/GenBank/DDBJ databases">
        <authorList>
            <person name="Varghese N."/>
            <person name="Submissions S."/>
        </authorList>
    </citation>
    <scope>NUCLEOTIDE SEQUENCE [LARGE SCALE GENOMIC DNA]</scope>
    <source>
        <strain evidence="9 10">DSM 19036</strain>
    </source>
</reference>
<dbReference type="EMBL" id="FXTN01000001">
    <property type="protein sequence ID" value="SMO33899.1"/>
    <property type="molecule type" value="Genomic_DNA"/>
</dbReference>
<dbReference type="OrthoDB" id="629561at2"/>
<dbReference type="PROSITE" id="PS51257">
    <property type="entry name" value="PROKAR_LIPOPROTEIN"/>
    <property type="match status" value="1"/>
</dbReference>
<dbReference type="AlphaFoldDB" id="A0A521AGJ0"/>
<evidence type="ECO:0000313" key="10">
    <source>
        <dbReference type="Proteomes" id="UP000320300"/>
    </source>
</evidence>
<comment type="similarity">
    <text evidence="2">Belongs to the SusD family.</text>
</comment>
<dbReference type="SUPFAM" id="SSF48452">
    <property type="entry name" value="TPR-like"/>
    <property type="match status" value="1"/>
</dbReference>
<evidence type="ECO:0000313" key="9">
    <source>
        <dbReference type="EMBL" id="SMO33899.1"/>
    </source>
</evidence>
<protein>
    <submittedName>
        <fullName evidence="9">SusD family protein</fullName>
    </submittedName>
</protein>
<name>A0A521AGJ0_9SPHI</name>
<dbReference type="InterPro" id="IPR033985">
    <property type="entry name" value="SusD-like_N"/>
</dbReference>
<proteinExistence type="inferred from homology"/>
<feature type="signal peptide" evidence="6">
    <location>
        <begin position="1"/>
        <end position="20"/>
    </location>
</feature>
<keyword evidence="10" id="KW-1185">Reference proteome</keyword>
<dbReference type="RefSeq" id="WP_142526297.1">
    <property type="nucleotide sequence ID" value="NZ_CBCSJO010000002.1"/>
</dbReference>
<dbReference type="GO" id="GO:0009279">
    <property type="term" value="C:cell outer membrane"/>
    <property type="evidence" value="ECO:0007669"/>
    <property type="project" value="UniProtKB-SubCell"/>
</dbReference>
<feature type="domain" description="SusD-like N-terminal" evidence="8">
    <location>
        <begin position="93"/>
        <end position="221"/>
    </location>
</feature>
<evidence type="ECO:0000256" key="1">
    <source>
        <dbReference type="ARBA" id="ARBA00004442"/>
    </source>
</evidence>
<evidence type="ECO:0000256" key="6">
    <source>
        <dbReference type="SAM" id="SignalP"/>
    </source>
</evidence>
<dbReference type="InterPro" id="IPR011990">
    <property type="entry name" value="TPR-like_helical_dom_sf"/>
</dbReference>
<feature type="chain" id="PRO_5022185103" evidence="6">
    <location>
        <begin position="21"/>
        <end position="455"/>
    </location>
</feature>
<evidence type="ECO:0000256" key="2">
    <source>
        <dbReference type="ARBA" id="ARBA00006275"/>
    </source>
</evidence>
<evidence type="ECO:0000256" key="5">
    <source>
        <dbReference type="ARBA" id="ARBA00023237"/>
    </source>
</evidence>
<evidence type="ECO:0000259" key="8">
    <source>
        <dbReference type="Pfam" id="PF14322"/>
    </source>
</evidence>
<dbReference type="Proteomes" id="UP000320300">
    <property type="component" value="Unassembled WGS sequence"/>
</dbReference>
<feature type="domain" description="RagB/SusD" evidence="7">
    <location>
        <begin position="335"/>
        <end position="454"/>
    </location>
</feature>
<keyword evidence="4" id="KW-0472">Membrane</keyword>
<dbReference type="InterPro" id="IPR012944">
    <property type="entry name" value="SusD_RagB_dom"/>
</dbReference>
<keyword evidence="3 6" id="KW-0732">Signal</keyword>
<dbReference type="Pfam" id="PF07980">
    <property type="entry name" value="SusD_RagB"/>
    <property type="match status" value="1"/>
</dbReference>
<sequence length="455" mass="50574">MKKRIYILFALGLLSFSACRKYVEIPPEQAKTLTTATDYTQLLYYTTGIEPGYSLPVFSGDDAGSDETRWQTGLTLPAGNAYIWADRNFGAIEEDTDWQKAYQKIWTLNTVVDGIGASTGPEQEKQTGMAYALVHRAFEYFSLVSMYGRQYTAATAATDPGVPLVLHPKFLTDLTRASVSAVYDQVIADLNAAIPALNDVPDYPSNPSKVSAYAILARVYLHKRDFVQAEKYADLALSIRNTVLDLNVYKSGTTPFPTQVNNSEELLIKRTGSYPGAFPLSTDAENMYNKTADIRYTLLTAPGASLAGTTFTVSRGYNKSKLTNDGGYIGPSVPEIILIKAECQARAGNISGTLLTLNDFRKKRYNNAFVYVNLTAATANEALHLVIDERKRELVARGFRWFDQRRLRQDEGFIGTITRTFKGATYTLEPNSNRYTYAIGDKYIALNPEIIQNPR</sequence>
<dbReference type="Pfam" id="PF14322">
    <property type="entry name" value="SusD-like_3"/>
    <property type="match status" value="1"/>
</dbReference>
<evidence type="ECO:0000256" key="3">
    <source>
        <dbReference type="ARBA" id="ARBA00022729"/>
    </source>
</evidence>
<evidence type="ECO:0000256" key="4">
    <source>
        <dbReference type="ARBA" id="ARBA00023136"/>
    </source>
</evidence>